<keyword evidence="1" id="KW-0614">Plasmid</keyword>
<keyword evidence="2" id="KW-1185">Reference proteome</keyword>
<organism evidence="1 2">
    <name type="scientific">Azospirillum lipoferum (strain 4B)</name>
    <dbReference type="NCBI Taxonomy" id="862719"/>
    <lineage>
        <taxon>Bacteria</taxon>
        <taxon>Pseudomonadati</taxon>
        <taxon>Pseudomonadota</taxon>
        <taxon>Alphaproteobacteria</taxon>
        <taxon>Rhodospirillales</taxon>
        <taxon>Azospirillaceae</taxon>
        <taxon>Azospirillum</taxon>
    </lineage>
</organism>
<accession>G7ZDN5</accession>
<dbReference type="KEGG" id="ali:AZOLI_p20512"/>
<dbReference type="Proteomes" id="UP000005667">
    <property type="component" value="Plasmid AZO_p2"/>
</dbReference>
<proteinExistence type="predicted"/>
<protein>
    <submittedName>
        <fullName evidence="1">Uncharacterized protein</fullName>
    </submittedName>
</protein>
<reference evidence="2" key="1">
    <citation type="journal article" date="2011" name="PLoS Genet.">
        <title>Azospirillum genomes reveal transition of bacteria from aquatic to terrestrial environments.</title>
        <authorList>
            <person name="Wisniewski-Dye F."/>
            <person name="Borziak K."/>
            <person name="Khalsa-Moyers G."/>
            <person name="Alexandre G."/>
            <person name="Sukharnikov L.O."/>
            <person name="Wuichet K."/>
            <person name="Hurst G.B."/>
            <person name="McDonald W.H."/>
            <person name="Robertson J.S."/>
            <person name="Barbe V."/>
            <person name="Calteau A."/>
            <person name="Rouy Z."/>
            <person name="Mangenot S."/>
            <person name="Prigent-Combaret C."/>
            <person name="Normand P."/>
            <person name="Boyer M."/>
            <person name="Siguier P."/>
            <person name="Dessaux Y."/>
            <person name="Elmerich C."/>
            <person name="Condemine G."/>
            <person name="Krishnen G."/>
            <person name="Kennedy I."/>
            <person name="Paterson A.H."/>
            <person name="Gonzalez V."/>
            <person name="Mavingui P."/>
            <person name="Zhulin I.B."/>
        </authorList>
    </citation>
    <scope>NUCLEOTIDE SEQUENCE [LARGE SCALE GENOMIC DNA]</scope>
    <source>
        <strain evidence="2">4B</strain>
    </source>
</reference>
<name>G7ZDN5_AZOL4</name>
<geneLocation type="plasmid" evidence="1 2">
    <name>AZO_p2</name>
</geneLocation>
<dbReference type="HOGENOM" id="CLU_221641_0_0_5"/>
<evidence type="ECO:0000313" key="2">
    <source>
        <dbReference type="Proteomes" id="UP000005667"/>
    </source>
</evidence>
<dbReference type="AlphaFoldDB" id="G7ZDN5"/>
<sequence>MLDLLFLALTVGFFAAAVAYVHACDRL</sequence>
<gene>
    <name evidence="1" type="ordered locus">AZOLI_p20512</name>
</gene>
<evidence type="ECO:0000313" key="1">
    <source>
        <dbReference type="EMBL" id="CBS89636.1"/>
    </source>
</evidence>
<dbReference type="EMBL" id="FQ311870">
    <property type="protein sequence ID" value="CBS89636.1"/>
    <property type="molecule type" value="Genomic_DNA"/>
</dbReference>